<name>A0A150SNC9_SORCE</name>
<sequence length="132" mass="14184">MLDPDELDAIAEAVLAEEDDTSALSVAPGLVLELTYDSRGAESTRIWRDRVAHWHKSGQSARVLRDAVFSSRVGDAANDEDAAGRAVTRSSEPGPSLVVAYRSGFLRERPGRPALRAARWMQEACAAGAAFS</sequence>
<accession>A0A150SNC9</accession>
<reference evidence="1 2" key="1">
    <citation type="submission" date="2014-02" db="EMBL/GenBank/DDBJ databases">
        <title>The small core and large imbalanced accessory genome model reveals a collaborative survival strategy of Sorangium cellulosum strains in nature.</title>
        <authorList>
            <person name="Han K."/>
            <person name="Peng R."/>
            <person name="Blom J."/>
            <person name="Li Y.-Z."/>
        </authorList>
    </citation>
    <scope>NUCLEOTIDE SEQUENCE [LARGE SCALE GENOMIC DNA]</scope>
    <source>
        <strain evidence="1 2">So0011-07</strain>
    </source>
</reference>
<dbReference type="EMBL" id="JEMB01000774">
    <property type="protein sequence ID" value="KYF93955.1"/>
    <property type="molecule type" value="Genomic_DNA"/>
</dbReference>
<protein>
    <submittedName>
        <fullName evidence="1">Uncharacterized protein</fullName>
    </submittedName>
</protein>
<organism evidence="1 2">
    <name type="scientific">Sorangium cellulosum</name>
    <name type="common">Polyangium cellulosum</name>
    <dbReference type="NCBI Taxonomy" id="56"/>
    <lineage>
        <taxon>Bacteria</taxon>
        <taxon>Pseudomonadati</taxon>
        <taxon>Myxococcota</taxon>
        <taxon>Polyangia</taxon>
        <taxon>Polyangiales</taxon>
        <taxon>Polyangiaceae</taxon>
        <taxon>Sorangium</taxon>
    </lineage>
</organism>
<proteinExistence type="predicted"/>
<dbReference type="Proteomes" id="UP000075635">
    <property type="component" value="Unassembled WGS sequence"/>
</dbReference>
<evidence type="ECO:0000313" key="1">
    <source>
        <dbReference type="EMBL" id="KYF93955.1"/>
    </source>
</evidence>
<gene>
    <name evidence="1" type="ORF">BE17_39030</name>
</gene>
<evidence type="ECO:0000313" key="2">
    <source>
        <dbReference type="Proteomes" id="UP000075635"/>
    </source>
</evidence>
<dbReference type="AlphaFoldDB" id="A0A150SNC9"/>
<comment type="caution">
    <text evidence="1">The sequence shown here is derived from an EMBL/GenBank/DDBJ whole genome shotgun (WGS) entry which is preliminary data.</text>
</comment>